<dbReference type="PROSITE" id="PS51257">
    <property type="entry name" value="PROKAR_LIPOPROTEIN"/>
    <property type="match status" value="1"/>
</dbReference>
<evidence type="ECO:0000313" key="2">
    <source>
        <dbReference type="EMBL" id="TWT21209.1"/>
    </source>
</evidence>
<sequence>MGTTRRQRANGIARLAAGALLALGLSSCSILGGGERERSTIYAPDPRVAIDPSTPAVSWQLSLSPPSGARAIDSFRIAVRPTPDELQVYRGANWAKTPTDMLQDALLRALEDSGKIASVARQGAGITADYKLVVDLRRFEADYAGSTVPAATIEFNAKLVHTIDQGIVASRTFQRAQPASGTDVALVVDAFSRSLETVTAELANWILVAGDTHQREAHPDVRR</sequence>
<organism evidence="2 3">
    <name type="scientific">Luteimonas marina</name>
    <dbReference type="NCBI Taxonomy" id="488485"/>
    <lineage>
        <taxon>Bacteria</taxon>
        <taxon>Pseudomonadati</taxon>
        <taxon>Pseudomonadota</taxon>
        <taxon>Gammaproteobacteria</taxon>
        <taxon>Lysobacterales</taxon>
        <taxon>Lysobacteraceae</taxon>
        <taxon>Luteimonas</taxon>
    </lineage>
</organism>
<feature type="domain" description="ABC-type transport auxiliary lipoprotein component" evidence="1">
    <location>
        <begin position="43"/>
        <end position="203"/>
    </location>
</feature>
<comment type="caution">
    <text evidence="2">The sequence shown here is derived from an EMBL/GenBank/DDBJ whole genome shotgun (WGS) entry which is preliminary data.</text>
</comment>
<protein>
    <submittedName>
        <fullName evidence="2">ABC transporter</fullName>
    </submittedName>
</protein>
<dbReference type="AlphaFoldDB" id="A0A5C5U5Z4"/>
<dbReference type="Proteomes" id="UP000319980">
    <property type="component" value="Unassembled WGS sequence"/>
</dbReference>
<dbReference type="Pfam" id="PF03886">
    <property type="entry name" value="ABC_trans_aux"/>
    <property type="match status" value="1"/>
</dbReference>
<reference evidence="2 3" key="1">
    <citation type="journal article" date="2008" name="Int. J. Syst. Evol. Microbiol.">
        <title>Luteimonas marina sp. nov., isolated from seawater.</title>
        <authorList>
            <person name="Baik K.S."/>
            <person name="Park S.C."/>
            <person name="Kim M.S."/>
            <person name="Kim E.M."/>
            <person name="Park C."/>
            <person name="Chun J."/>
            <person name="Seong C.N."/>
        </authorList>
    </citation>
    <scope>NUCLEOTIDE SEQUENCE [LARGE SCALE GENOMIC DNA]</scope>
    <source>
        <strain evidence="2 3">FR1330</strain>
    </source>
</reference>
<dbReference type="InterPro" id="IPR005586">
    <property type="entry name" value="ABC_trans_aux"/>
</dbReference>
<gene>
    <name evidence="2" type="ORF">FQY83_07555</name>
</gene>
<dbReference type="EMBL" id="VOHK01000003">
    <property type="protein sequence ID" value="TWT21209.1"/>
    <property type="molecule type" value="Genomic_DNA"/>
</dbReference>
<dbReference type="RefSeq" id="WP_146386719.1">
    <property type="nucleotide sequence ID" value="NZ_VOHK01000003.1"/>
</dbReference>
<accession>A0A5C5U5Z4</accession>
<evidence type="ECO:0000313" key="3">
    <source>
        <dbReference type="Proteomes" id="UP000319980"/>
    </source>
</evidence>
<evidence type="ECO:0000259" key="1">
    <source>
        <dbReference type="Pfam" id="PF03886"/>
    </source>
</evidence>
<dbReference type="OrthoDB" id="5795476at2"/>
<proteinExistence type="predicted"/>
<dbReference type="SUPFAM" id="SSF159594">
    <property type="entry name" value="XCC0632-like"/>
    <property type="match status" value="1"/>
</dbReference>
<dbReference type="Gene3D" id="3.40.50.10610">
    <property type="entry name" value="ABC-type transport auxiliary lipoprotein component"/>
    <property type="match status" value="1"/>
</dbReference>
<name>A0A5C5U5Z4_9GAMM</name>
<keyword evidence="3" id="KW-1185">Reference proteome</keyword>